<feature type="region of interest" description="Disordered" evidence="1">
    <location>
        <begin position="451"/>
        <end position="542"/>
    </location>
</feature>
<feature type="region of interest" description="Disordered" evidence="1">
    <location>
        <begin position="68"/>
        <end position="87"/>
    </location>
</feature>
<dbReference type="Proteomes" id="UP001375240">
    <property type="component" value="Unassembled WGS sequence"/>
</dbReference>
<feature type="compositionally biased region" description="Basic and acidic residues" evidence="1">
    <location>
        <begin position="451"/>
        <end position="534"/>
    </location>
</feature>
<gene>
    <name evidence="3" type="ORF">TWF696_007995</name>
</gene>
<dbReference type="AlphaFoldDB" id="A0AAV9UM75"/>
<organism evidence="3 4">
    <name type="scientific">Orbilia brochopaga</name>
    <dbReference type="NCBI Taxonomy" id="3140254"/>
    <lineage>
        <taxon>Eukaryota</taxon>
        <taxon>Fungi</taxon>
        <taxon>Dikarya</taxon>
        <taxon>Ascomycota</taxon>
        <taxon>Pezizomycotina</taxon>
        <taxon>Orbiliomycetes</taxon>
        <taxon>Orbiliales</taxon>
        <taxon>Orbiliaceae</taxon>
        <taxon>Orbilia</taxon>
    </lineage>
</organism>
<comment type="caution">
    <text evidence="3">The sequence shown here is derived from an EMBL/GenBank/DDBJ whole genome shotgun (WGS) entry which is preliminary data.</text>
</comment>
<dbReference type="GO" id="GO:0010628">
    <property type="term" value="P:positive regulation of gene expression"/>
    <property type="evidence" value="ECO:0007669"/>
    <property type="project" value="TreeGrafter"/>
</dbReference>
<dbReference type="SMART" id="SM00239">
    <property type="entry name" value="C2"/>
    <property type="match status" value="1"/>
</dbReference>
<evidence type="ECO:0000259" key="2">
    <source>
        <dbReference type="PROSITE" id="PS50004"/>
    </source>
</evidence>
<dbReference type="PROSITE" id="PS50004">
    <property type="entry name" value="C2"/>
    <property type="match status" value="1"/>
</dbReference>
<feature type="compositionally biased region" description="Basic residues" evidence="1">
    <location>
        <begin position="76"/>
        <end position="86"/>
    </location>
</feature>
<dbReference type="PANTHER" id="PTHR47800:SF5">
    <property type="entry name" value="FER-1-LIKE PROTEIN 6"/>
    <property type="match status" value="1"/>
</dbReference>
<evidence type="ECO:0000256" key="1">
    <source>
        <dbReference type="SAM" id="MobiDB-lite"/>
    </source>
</evidence>
<evidence type="ECO:0000313" key="4">
    <source>
        <dbReference type="Proteomes" id="UP001375240"/>
    </source>
</evidence>
<feature type="domain" description="C2" evidence="2">
    <location>
        <begin position="15"/>
        <end position="145"/>
    </location>
</feature>
<feature type="region of interest" description="Disordered" evidence="1">
    <location>
        <begin position="1"/>
        <end position="30"/>
    </location>
</feature>
<accession>A0AAV9UM75</accession>
<proteinExistence type="predicted"/>
<dbReference type="EMBL" id="JAVHNQ010000006">
    <property type="protein sequence ID" value="KAK6344356.1"/>
    <property type="molecule type" value="Genomic_DNA"/>
</dbReference>
<name>A0AAV9UM75_9PEZI</name>
<evidence type="ECO:0000313" key="3">
    <source>
        <dbReference type="EMBL" id="KAK6344356.1"/>
    </source>
</evidence>
<sequence length="542" mass="61943">MEADTTGPSSDDVTSQSTTAPNAGQKRRGKPPFDLIITIVSASHVAVGDLHGKSDVYIIGKVKNPKGLVPHESKSSKVHFRTSTHHATRDPQWEEKWRFGGVREGTYLKMKLFDEDGKGKPDDKLGSIKIPFKNLENLFPDDREHTRNVPIKEYKGQKRVQIFTGIFDLCNPEAHRKAPEPHVTIKLQLLSTRNPTLHNIHLQQPTRYSVHYSPLANLVTTTPSRKQKQNHDKNSSNGTSFKAYKISLIHPPPSSDLQFHADIAHAKAFDPSKIHYRIIRHLVRKQYQNLYGHDRNTVYGAWENADDVGPGLVQLLQPVEDKLFTFVITTDCEWHFCETGDEYKINHLSKHGMLSNGNSKVVWGGEFFLREDYVDEDDEGDAELYDRTGEEEDVHAEAVERERRWRIYLDNDSGTFSPGADKLDEFRKFMAKNLRGLEVVVKNFKDEKLDQAKKEQKGKDGEEEKEQGGSEAKGEKSEKDEDKPGSDKTEKLVEGVKKPRKIVDILAEESKRRVKEEEERRRREKNEQQRRMGSDDEADVSA</sequence>
<dbReference type="InterPro" id="IPR035892">
    <property type="entry name" value="C2_domain_sf"/>
</dbReference>
<dbReference type="CDD" id="cd00030">
    <property type="entry name" value="C2"/>
    <property type="match status" value="1"/>
</dbReference>
<dbReference type="InterPro" id="IPR000008">
    <property type="entry name" value="C2_dom"/>
</dbReference>
<keyword evidence="4" id="KW-1185">Reference proteome</keyword>
<dbReference type="Gene3D" id="2.60.40.150">
    <property type="entry name" value="C2 domain"/>
    <property type="match status" value="1"/>
</dbReference>
<dbReference type="SUPFAM" id="SSF49562">
    <property type="entry name" value="C2 domain (Calcium/lipid-binding domain, CaLB)"/>
    <property type="match status" value="1"/>
</dbReference>
<dbReference type="PANTHER" id="PTHR47800">
    <property type="entry name" value="C2 DOMAIN-CONTAINING PROTEIN"/>
    <property type="match status" value="1"/>
</dbReference>
<reference evidence="3 4" key="1">
    <citation type="submission" date="2019-10" db="EMBL/GenBank/DDBJ databases">
        <authorList>
            <person name="Palmer J.M."/>
        </authorList>
    </citation>
    <scope>NUCLEOTIDE SEQUENCE [LARGE SCALE GENOMIC DNA]</scope>
    <source>
        <strain evidence="3 4">TWF696</strain>
    </source>
</reference>
<feature type="region of interest" description="Disordered" evidence="1">
    <location>
        <begin position="220"/>
        <end position="239"/>
    </location>
</feature>
<feature type="compositionally biased region" description="Polar residues" evidence="1">
    <location>
        <begin position="1"/>
        <end position="22"/>
    </location>
</feature>
<protein>
    <recommendedName>
        <fullName evidence="2">C2 domain-containing protein</fullName>
    </recommendedName>
</protein>
<dbReference type="Pfam" id="PF00168">
    <property type="entry name" value="C2"/>
    <property type="match status" value="1"/>
</dbReference>